<organism evidence="2">
    <name type="scientific">Lepeophtheirus salmonis</name>
    <name type="common">Salmon louse</name>
    <name type="synonym">Caligus salmonis</name>
    <dbReference type="NCBI Taxonomy" id="72036"/>
    <lineage>
        <taxon>Eukaryota</taxon>
        <taxon>Metazoa</taxon>
        <taxon>Ecdysozoa</taxon>
        <taxon>Arthropoda</taxon>
        <taxon>Crustacea</taxon>
        <taxon>Multicrustacea</taxon>
        <taxon>Hexanauplia</taxon>
        <taxon>Copepoda</taxon>
        <taxon>Siphonostomatoida</taxon>
        <taxon>Caligidae</taxon>
        <taxon>Lepeophtheirus</taxon>
    </lineage>
</organism>
<dbReference type="EMBL" id="HACA01009158">
    <property type="protein sequence ID" value="CDW26519.1"/>
    <property type="molecule type" value="Transcribed_RNA"/>
</dbReference>
<proteinExistence type="predicted"/>
<evidence type="ECO:0000256" key="1">
    <source>
        <dbReference type="SAM" id="Phobius"/>
    </source>
</evidence>
<feature type="transmembrane region" description="Helical" evidence="1">
    <location>
        <begin position="16"/>
        <end position="36"/>
    </location>
</feature>
<evidence type="ECO:0000313" key="2">
    <source>
        <dbReference type="EMBL" id="CDW26519.1"/>
    </source>
</evidence>
<name>A0A0K2TKS4_LEPSM</name>
<keyword evidence="1" id="KW-0812">Transmembrane</keyword>
<keyword evidence="1" id="KW-0472">Membrane</keyword>
<protein>
    <submittedName>
        <fullName evidence="2">Uncharacterized protein</fullName>
    </submittedName>
</protein>
<sequence>YCNHKPVTEISLLHPLIHHAGYLIFQLELVLLPGLFSP</sequence>
<keyword evidence="1" id="KW-1133">Transmembrane helix</keyword>
<reference evidence="2" key="1">
    <citation type="submission" date="2014-05" db="EMBL/GenBank/DDBJ databases">
        <authorList>
            <person name="Chronopoulou M."/>
        </authorList>
    </citation>
    <scope>NUCLEOTIDE SEQUENCE</scope>
    <source>
        <tissue evidence="2">Whole organism</tissue>
    </source>
</reference>
<dbReference type="AlphaFoldDB" id="A0A0K2TKS4"/>
<accession>A0A0K2TKS4</accession>
<feature type="non-terminal residue" evidence="2">
    <location>
        <position position="1"/>
    </location>
</feature>